<feature type="domain" description="C2H2-type" evidence="8">
    <location>
        <begin position="265"/>
        <end position="293"/>
    </location>
</feature>
<feature type="binding site" evidence="6">
    <location>
        <position position="15"/>
    </location>
    <ligand>
        <name>Zn(2+)</name>
        <dbReference type="ChEBI" id="CHEBI:29105"/>
    </ligand>
</feature>
<feature type="domain" description="C2H2-type" evidence="8">
    <location>
        <begin position="397"/>
        <end position="425"/>
    </location>
</feature>
<reference evidence="10" key="1">
    <citation type="submission" date="2020-05" db="UniProtKB">
        <authorList>
            <consortium name="EnsemblMetazoa"/>
        </authorList>
    </citation>
    <scope>IDENTIFICATION</scope>
    <source>
        <strain evidence="10">SANGQUA</strain>
    </source>
</reference>
<dbReference type="PANTHER" id="PTHR24379">
    <property type="entry name" value="KRAB AND ZINC FINGER DOMAIN-CONTAINING"/>
    <property type="match status" value="1"/>
</dbReference>
<dbReference type="PROSITE" id="PS00028">
    <property type="entry name" value="ZINC_FINGER_C2H2_1"/>
    <property type="match status" value="12"/>
</dbReference>
<accession>A0A182X7V0</accession>
<dbReference type="GO" id="GO:0008270">
    <property type="term" value="F:zinc ion binding"/>
    <property type="evidence" value="ECO:0007669"/>
    <property type="project" value="UniProtKB-UniRule"/>
</dbReference>
<dbReference type="Pfam" id="PF00096">
    <property type="entry name" value="zf-C2H2"/>
    <property type="match status" value="2"/>
</dbReference>
<dbReference type="InterPro" id="IPR013087">
    <property type="entry name" value="Znf_C2H2_type"/>
</dbReference>
<feature type="region of interest" description="Disordered" evidence="7">
    <location>
        <begin position="600"/>
        <end position="636"/>
    </location>
</feature>
<feature type="domain" description="C2H2-type" evidence="8">
    <location>
        <begin position="204"/>
        <end position="227"/>
    </location>
</feature>
<evidence type="ECO:0000259" key="9">
    <source>
        <dbReference type="PROSITE" id="PS51915"/>
    </source>
</evidence>
<feature type="domain" description="C2H2-type" evidence="8">
    <location>
        <begin position="830"/>
        <end position="857"/>
    </location>
</feature>
<dbReference type="SMART" id="SM00868">
    <property type="entry name" value="zf-AD"/>
    <property type="match status" value="2"/>
</dbReference>
<dbReference type="SMART" id="SM00355">
    <property type="entry name" value="ZnF_C2H2"/>
    <property type="match status" value="17"/>
</dbReference>
<dbReference type="Gene3D" id="3.30.160.60">
    <property type="entry name" value="Classic Zinc Finger"/>
    <property type="match status" value="11"/>
</dbReference>
<feature type="binding site" evidence="6">
    <location>
        <position position="12"/>
    </location>
    <ligand>
        <name>Zn(2+)</name>
        <dbReference type="ChEBI" id="CHEBI:29105"/>
    </ligand>
</feature>
<feature type="domain" description="C2H2-type" evidence="8">
    <location>
        <begin position="294"/>
        <end position="321"/>
    </location>
</feature>
<feature type="domain" description="ZAD" evidence="9">
    <location>
        <begin position="10"/>
        <end position="85"/>
    </location>
</feature>
<dbReference type="PANTHER" id="PTHR24379:SF121">
    <property type="entry name" value="C2H2-TYPE DOMAIN-CONTAINING PROTEIN"/>
    <property type="match status" value="1"/>
</dbReference>
<dbReference type="EnsemblMetazoa" id="AQUA005886-RA">
    <property type="protein sequence ID" value="AQUA005886-PA"/>
    <property type="gene ID" value="AQUA005886"/>
</dbReference>
<dbReference type="Proteomes" id="UP000076407">
    <property type="component" value="Unassembled WGS sequence"/>
</dbReference>
<feature type="region of interest" description="Disordered" evidence="7">
    <location>
        <begin position="689"/>
        <end position="713"/>
    </location>
</feature>
<evidence type="ECO:0000259" key="8">
    <source>
        <dbReference type="PROSITE" id="PS50157"/>
    </source>
</evidence>
<evidence type="ECO:0000256" key="2">
    <source>
        <dbReference type="ARBA" id="ARBA00022737"/>
    </source>
</evidence>
<evidence type="ECO:0000256" key="5">
    <source>
        <dbReference type="PROSITE-ProRule" id="PRU00042"/>
    </source>
</evidence>
<feature type="binding site" evidence="6">
    <location>
        <position position="58"/>
    </location>
    <ligand>
        <name>Zn(2+)</name>
        <dbReference type="ChEBI" id="CHEBI:29105"/>
    </ligand>
</feature>
<keyword evidence="2" id="KW-0677">Repeat</keyword>
<keyword evidence="1 6" id="KW-0479">Metal-binding</keyword>
<name>A0A182X7V0_ANOQN</name>
<dbReference type="AlphaFoldDB" id="A0A182X7V0"/>
<keyword evidence="3 5" id="KW-0863">Zinc-finger</keyword>
<dbReference type="InterPro" id="IPR012934">
    <property type="entry name" value="Znf_AD"/>
</dbReference>
<dbReference type="PROSITE" id="PS50157">
    <property type="entry name" value="ZINC_FINGER_C2H2_2"/>
    <property type="match status" value="12"/>
</dbReference>
<feature type="domain" description="C2H2-type" evidence="8">
    <location>
        <begin position="858"/>
        <end position="882"/>
    </location>
</feature>
<feature type="domain" description="C2H2-type" evidence="8">
    <location>
        <begin position="454"/>
        <end position="480"/>
    </location>
</feature>
<evidence type="ECO:0000313" key="10">
    <source>
        <dbReference type="EnsemblMetazoa" id="AQUA005886-PA"/>
    </source>
</evidence>
<evidence type="ECO:0000256" key="1">
    <source>
        <dbReference type="ARBA" id="ARBA00022723"/>
    </source>
</evidence>
<evidence type="ECO:0000256" key="6">
    <source>
        <dbReference type="PROSITE-ProRule" id="PRU01263"/>
    </source>
</evidence>
<protein>
    <recommendedName>
        <fullName evidence="12">Protein krueppel</fullName>
    </recommendedName>
</protein>
<evidence type="ECO:0008006" key="12">
    <source>
        <dbReference type="Google" id="ProtNLM"/>
    </source>
</evidence>
<feature type="compositionally biased region" description="Basic and acidic residues" evidence="7">
    <location>
        <begin position="624"/>
        <end position="633"/>
    </location>
</feature>
<evidence type="ECO:0000256" key="4">
    <source>
        <dbReference type="ARBA" id="ARBA00022833"/>
    </source>
</evidence>
<dbReference type="SUPFAM" id="SSF57667">
    <property type="entry name" value="beta-beta-alpha zinc fingers"/>
    <property type="match status" value="8"/>
</dbReference>
<sequence>MAHAESKFYNRCRFCLNEDEQKLMPLSITLDATLTILDVEHFTGLNDLDREDKPFMVCEGCDRHVNACVAFRNTCRRNDAFFKQEPCNESAEDDDDKDEAMDTFAGAASEVSISADETAPEKDVFGDEDTAENLDIDEQSSDDFTWPEAPSPKVEKIVRRRLPKTESTSRRKKTIHRKWLCTICGLLTLKYIKHMQKHIDPTPFACPHCDKKMSDPCNMKRHIAVVHLKIVVATCEECNLSFHGKPDYKWHMVRVHGQGDMKPRYKCQFCPKAFYFHTRMRVHMEQRHYEHRNYVCKICGMRFKTNNALFIHKKIHSSEAHYQCRIPMCSRRFRSANGRKQHEMTHSGIIFGCDQCDKQYRSIVATCEECNLPFYVKPEYKWHMVRVHGQGDMTPRYKCQFCPKAFYFHTRMRVHMEQRHYEHRNYVCKICGMRFKTNNALFIHKKIHSSEAHYQCRIPMCSRRFRSANGRKQHEMTHSGIIFGCDQCDKQFCLNHMQDQLVPLITIVDSSLTLENIERFTGIENLEEESKQYASCSDCHMALLSFVSFRNTCLANEALFRELCTVVEEHLDDDEADEFVVEELQESVSEMEFIVVNNRKKRKATERKESPAGKGRTCSRTTRRVNDGTKPDTDYCANRIELGEPFSSDEEQKSTRAGQVILDKEALFAESLRLIREAQERNVHATAETLESAGDESNDSSHAPPVASERHPRAPKMQLCEMCGKVVQKLSEHIAIHTKEMRHACPHCPVRMANHANLYRHVQAVHLKRVVKSCEICAKGFTSNASYKSHMRSEHGIGETYECKLCPKKFNHPGNYRVHFIRCHSDVRKFTCTICGKQFKEKRDHRNHQRVHSDDKPFACSQCPKLFKSDYARKTHELTHSGVVFRCAHCDKGYRYKCLLNIHIRKDHTATIKQEGSND</sequence>
<dbReference type="PROSITE" id="PS51915">
    <property type="entry name" value="ZAD"/>
    <property type="match status" value="1"/>
</dbReference>
<feature type="domain" description="C2H2-type" evidence="8">
    <location>
        <begin position="426"/>
        <end position="453"/>
    </location>
</feature>
<evidence type="ECO:0000313" key="11">
    <source>
        <dbReference type="Proteomes" id="UP000076407"/>
    </source>
</evidence>
<dbReference type="GO" id="GO:0005634">
    <property type="term" value="C:nucleus"/>
    <property type="evidence" value="ECO:0007669"/>
    <property type="project" value="InterPro"/>
</dbReference>
<feature type="domain" description="C2H2-type" evidence="8">
    <location>
        <begin position="801"/>
        <end position="829"/>
    </location>
</feature>
<organism evidence="10 11">
    <name type="scientific">Anopheles quadriannulatus</name>
    <name type="common">Mosquito</name>
    <dbReference type="NCBI Taxonomy" id="34691"/>
    <lineage>
        <taxon>Eukaryota</taxon>
        <taxon>Metazoa</taxon>
        <taxon>Ecdysozoa</taxon>
        <taxon>Arthropoda</taxon>
        <taxon>Hexapoda</taxon>
        <taxon>Insecta</taxon>
        <taxon>Pterygota</taxon>
        <taxon>Neoptera</taxon>
        <taxon>Endopterygota</taxon>
        <taxon>Diptera</taxon>
        <taxon>Nematocera</taxon>
        <taxon>Culicoidea</taxon>
        <taxon>Culicidae</taxon>
        <taxon>Anophelinae</taxon>
        <taxon>Anopheles</taxon>
    </lineage>
</organism>
<feature type="domain" description="C2H2-type" evidence="8">
    <location>
        <begin position="322"/>
        <end position="348"/>
    </location>
</feature>
<dbReference type="InterPro" id="IPR036236">
    <property type="entry name" value="Znf_C2H2_sf"/>
</dbReference>
<proteinExistence type="predicted"/>
<dbReference type="VEuPathDB" id="VectorBase:AQUA005886"/>
<feature type="domain" description="C2H2-type" evidence="8">
    <location>
        <begin position="772"/>
        <end position="795"/>
    </location>
</feature>
<keyword evidence="11" id="KW-1185">Reference proteome</keyword>
<keyword evidence="4 6" id="KW-0862">Zinc</keyword>
<feature type="domain" description="C2H2-type" evidence="8">
    <location>
        <begin position="885"/>
        <end position="913"/>
    </location>
</feature>
<dbReference type="Pfam" id="PF12874">
    <property type="entry name" value="zf-met"/>
    <property type="match status" value="1"/>
</dbReference>
<dbReference type="STRING" id="34691.A0A182X7V0"/>
<evidence type="ECO:0000256" key="7">
    <source>
        <dbReference type="SAM" id="MobiDB-lite"/>
    </source>
</evidence>
<feature type="binding site" evidence="6">
    <location>
        <position position="61"/>
    </location>
    <ligand>
        <name>Zn(2+)</name>
        <dbReference type="ChEBI" id="CHEBI:29105"/>
    </ligand>
</feature>
<evidence type="ECO:0000256" key="3">
    <source>
        <dbReference type="ARBA" id="ARBA00022771"/>
    </source>
</evidence>